<dbReference type="InterPro" id="IPR009097">
    <property type="entry name" value="Cyclic_Pdiesterase"/>
</dbReference>
<protein>
    <recommendedName>
        <fullName evidence="2">RNA 2',3'-cyclic phosphodiesterase</fullName>
        <shortName evidence="2">RNA 2',3'-CPDase</shortName>
        <ecNumber evidence="2">3.1.4.58</ecNumber>
    </recommendedName>
</protein>
<organism evidence="3 4">
    <name type="scientific">Proteiniclasticum ruminis</name>
    <dbReference type="NCBI Taxonomy" id="398199"/>
    <lineage>
        <taxon>Bacteria</taxon>
        <taxon>Bacillati</taxon>
        <taxon>Bacillota</taxon>
        <taxon>Clostridia</taxon>
        <taxon>Eubacteriales</taxon>
        <taxon>Clostridiaceae</taxon>
        <taxon>Proteiniclasticum</taxon>
    </lineage>
</organism>
<dbReference type="HAMAP" id="MF_01940">
    <property type="entry name" value="RNA_CPDase"/>
    <property type="match status" value="1"/>
</dbReference>
<dbReference type="EMBL" id="FNDZ01000002">
    <property type="protein sequence ID" value="SDI44991.1"/>
    <property type="molecule type" value="Genomic_DNA"/>
</dbReference>
<accession>A0A1G8KNE8</accession>
<evidence type="ECO:0000256" key="1">
    <source>
        <dbReference type="ARBA" id="ARBA00022801"/>
    </source>
</evidence>
<name>A0A1G8KNE8_9CLOT</name>
<gene>
    <name evidence="3" type="ORF">SAMN05421804_102377</name>
</gene>
<dbReference type="Pfam" id="PF13563">
    <property type="entry name" value="2_5_RNA_ligase2"/>
    <property type="match status" value="1"/>
</dbReference>
<comment type="similarity">
    <text evidence="2">Belongs to the 2H phosphoesterase superfamily. ThpR family.</text>
</comment>
<dbReference type="InterPro" id="IPR004175">
    <property type="entry name" value="RNA_CPDase"/>
</dbReference>
<feature type="short sequence motif" description="HXTX 1" evidence="2">
    <location>
        <begin position="44"/>
        <end position="47"/>
    </location>
</feature>
<evidence type="ECO:0000313" key="4">
    <source>
        <dbReference type="Proteomes" id="UP000183255"/>
    </source>
</evidence>
<comment type="catalytic activity">
    <reaction evidence="2">
        <text>a 3'-end 2',3'-cyclophospho-ribonucleotide-RNA + H2O = a 3'-end 2'-phospho-ribonucleotide-RNA + H(+)</text>
        <dbReference type="Rhea" id="RHEA:11828"/>
        <dbReference type="Rhea" id="RHEA-COMP:10464"/>
        <dbReference type="Rhea" id="RHEA-COMP:17353"/>
        <dbReference type="ChEBI" id="CHEBI:15377"/>
        <dbReference type="ChEBI" id="CHEBI:15378"/>
        <dbReference type="ChEBI" id="CHEBI:83064"/>
        <dbReference type="ChEBI" id="CHEBI:173113"/>
        <dbReference type="EC" id="3.1.4.58"/>
    </reaction>
</comment>
<dbReference type="RefSeq" id="WP_031577919.1">
    <property type="nucleotide sequence ID" value="NZ_FNDZ01000002.1"/>
</dbReference>
<dbReference type="GO" id="GO:0008664">
    <property type="term" value="F:RNA 2',3'-cyclic 3'-phosphodiesterase activity"/>
    <property type="evidence" value="ECO:0007669"/>
    <property type="project" value="UniProtKB-EC"/>
</dbReference>
<dbReference type="NCBIfam" id="TIGR02258">
    <property type="entry name" value="2_5_ligase"/>
    <property type="match status" value="1"/>
</dbReference>
<dbReference type="EC" id="3.1.4.58" evidence="2"/>
<dbReference type="AlphaFoldDB" id="A0A1G8KNE8"/>
<evidence type="ECO:0000256" key="2">
    <source>
        <dbReference type="HAMAP-Rule" id="MF_01940"/>
    </source>
</evidence>
<feature type="active site" description="Proton donor" evidence="2">
    <location>
        <position position="44"/>
    </location>
</feature>
<dbReference type="GO" id="GO:0004113">
    <property type="term" value="F:2',3'-cyclic-nucleotide 3'-phosphodiesterase activity"/>
    <property type="evidence" value="ECO:0007669"/>
    <property type="project" value="InterPro"/>
</dbReference>
<feature type="active site" description="Proton acceptor" evidence="2">
    <location>
        <position position="129"/>
    </location>
</feature>
<dbReference type="PANTHER" id="PTHR35561:SF1">
    <property type="entry name" value="RNA 2',3'-CYCLIC PHOSPHODIESTERASE"/>
    <property type="match status" value="1"/>
</dbReference>
<dbReference type="SUPFAM" id="SSF55144">
    <property type="entry name" value="LigT-like"/>
    <property type="match status" value="1"/>
</dbReference>
<evidence type="ECO:0000313" key="3">
    <source>
        <dbReference type="EMBL" id="SDI44991.1"/>
    </source>
</evidence>
<dbReference type="Gene3D" id="3.90.1140.10">
    <property type="entry name" value="Cyclic phosphodiesterase"/>
    <property type="match status" value="1"/>
</dbReference>
<dbReference type="Proteomes" id="UP000183255">
    <property type="component" value="Unassembled WGS sequence"/>
</dbReference>
<keyword evidence="1 2" id="KW-0378">Hydrolase</keyword>
<dbReference type="GO" id="GO:0016874">
    <property type="term" value="F:ligase activity"/>
    <property type="evidence" value="ECO:0007669"/>
    <property type="project" value="UniProtKB-KW"/>
</dbReference>
<comment type="function">
    <text evidence="2">Hydrolyzes RNA 2',3'-cyclic phosphodiester to an RNA 2'-phosphomonoester.</text>
</comment>
<reference evidence="3 4" key="1">
    <citation type="submission" date="2016-10" db="EMBL/GenBank/DDBJ databases">
        <authorList>
            <person name="de Groot N.N."/>
        </authorList>
    </citation>
    <scope>NUCLEOTIDE SEQUENCE [LARGE SCALE GENOMIC DNA]</scope>
    <source>
        <strain evidence="3 4">CGMCC 1.5058</strain>
    </source>
</reference>
<dbReference type="PANTHER" id="PTHR35561">
    <property type="entry name" value="RNA 2',3'-CYCLIC PHOSPHODIESTERASE"/>
    <property type="match status" value="1"/>
</dbReference>
<keyword evidence="3" id="KW-0436">Ligase</keyword>
<sequence length="193" mass="22061">MAAEKRVFIAMELNSVHRENLKESQRRLAKDLEKGYIVPEENFHMTLAFLGEQSAEAMHRILDAMLEVALQTPIFLTYMGNLGEFTFPKGATYFMGIRSTKELLSLEESLKDALGRRGFPIEERPFHPHITLVKKGKLLPQSEGLEAMNEKIHMPKLPILVDKLILFESIQDGEGTRYESLHVEPLVAKRQEV</sequence>
<proteinExistence type="inferred from homology"/>
<feature type="short sequence motif" description="HXTX 2" evidence="2">
    <location>
        <begin position="129"/>
        <end position="132"/>
    </location>
</feature>